<reference evidence="2" key="1">
    <citation type="journal article" date="2023" name="Nat. Plants">
        <title>Single-cell RNA sequencing provides a high-resolution roadmap for understanding the multicellular compartmentation of specialized metabolism.</title>
        <authorList>
            <person name="Sun S."/>
            <person name="Shen X."/>
            <person name="Li Y."/>
            <person name="Li Y."/>
            <person name="Wang S."/>
            <person name="Li R."/>
            <person name="Zhang H."/>
            <person name="Shen G."/>
            <person name="Guo B."/>
            <person name="Wei J."/>
            <person name="Xu J."/>
            <person name="St-Pierre B."/>
            <person name="Chen S."/>
            <person name="Sun C."/>
        </authorList>
    </citation>
    <scope>NUCLEOTIDE SEQUENCE [LARGE SCALE GENOMIC DNA]</scope>
</reference>
<dbReference type="Proteomes" id="UP001060085">
    <property type="component" value="Linkage Group LG01"/>
</dbReference>
<protein>
    <submittedName>
        <fullName evidence="1">Uncharacterized protein</fullName>
    </submittedName>
</protein>
<evidence type="ECO:0000313" key="2">
    <source>
        <dbReference type="Proteomes" id="UP001060085"/>
    </source>
</evidence>
<name>A0ACC0CDB1_CATRO</name>
<keyword evidence="2" id="KW-1185">Reference proteome</keyword>
<dbReference type="EMBL" id="CM044701">
    <property type="protein sequence ID" value="KAI5682766.1"/>
    <property type="molecule type" value="Genomic_DNA"/>
</dbReference>
<sequence length="525" mass="59495">MFGVLHYSLNSQNSPDELRNPIRKPKWVEDLQQKQPCFDLDAVIMAINCVSSAKSCLERHLHGRRSIVPYSLLWMMTIFSWKLFAVLVASLSTFLCIILQSIHFLLSCVSQLCIYDTLANLFCNTWRIIEIRCCQFLYWPIFLRNCGLRSQSCVEYAEKMALHRHSMWSSLVVDALLGNLFGIALWSQAKPACLLVSNLMDDVTNHLLRTGCVWLMGNPAGFKLNTELAGVLGIVSLDTIQIWSTLWSFMGFLFIPISKIIALFGIVFGLSAAAALIIDMISLITKHVFVLHWSLSLIYSRQIQAIAALWRLFRGRKWNPLRERLDSYDYTVEQHVIGTLLFTPLLLLLPTISSFYTFFTIMNSAISFICVVIEVCIFVIHATPYNKIFLWLVKKRRFPAGIWFEFVTCQHNAVASGTGPVDSIGSVSRKSRKTRESSTRRSTILVSLLHSNYLNLGELVQSNYGDIHSAISRSSFVSSAYGVLTGGRIPSALGTIRSSGLPWFVIPCKQYWYICYEAVLACREN</sequence>
<accession>A0ACC0CDB1</accession>
<proteinExistence type="predicted"/>
<comment type="caution">
    <text evidence="1">The sequence shown here is derived from an EMBL/GenBank/DDBJ whole genome shotgun (WGS) entry which is preliminary data.</text>
</comment>
<evidence type="ECO:0000313" key="1">
    <source>
        <dbReference type="EMBL" id="KAI5682766.1"/>
    </source>
</evidence>
<organism evidence="1 2">
    <name type="scientific">Catharanthus roseus</name>
    <name type="common">Madagascar periwinkle</name>
    <name type="synonym">Vinca rosea</name>
    <dbReference type="NCBI Taxonomy" id="4058"/>
    <lineage>
        <taxon>Eukaryota</taxon>
        <taxon>Viridiplantae</taxon>
        <taxon>Streptophyta</taxon>
        <taxon>Embryophyta</taxon>
        <taxon>Tracheophyta</taxon>
        <taxon>Spermatophyta</taxon>
        <taxon>Magnoliopsida</taxon>
        <taxon>eudicotyledons</taxon>
        <taxon>Gunneridae</taxon>
        <taxon>Pentapetalae</taxon>
        <taxon>asterids</taxon>
        <taxon>lamiids</taxon>
        <taxon>Gentianales</taxon>
        <taxon>Apocynaceae</taxon>
        <taxon>Rauvolfioideae</taxon>
        <taxon>Vinceae</taxon>
        <taxon>Catharanthinae</taxon>
        <taxon>Catharanthus</taxon>
    </lineage>
</organism>
<gene>
    <name evidence="1" type="ORF">M9H77_03994</name>
</gene>